<evidence type="ECO:0000313" key="5">
    <source>
        <dbReference type="Proteomes" id="UP000237347"/>
    </source>
</evidence>
<organism evidence="4 5">
    <name type="scientific">Quercus suber</name>
    <name type="common">Cork oak</name>
    <dbReference type="NCBI Taxonomy" id="58331"/>
    <lineage>
        <taxon>Eukaryota</taxon>
        <taxon>Viridiplantae</taxon>
        <taxon>Streptophyta</taxon>
        <taxon>Embryophyta</taxon>
        <taxon>Tracheophyta</taxon>
        <taxon>Spermatophyta</taxon>
        <taxon>Magnoliopsida</taxon>
        <taxon>eudicotyledons</taxon>
        <taxon>Gunneridae</taxon>
        <taxon>Pentapetalae</taxon>
        <taxon>rosids</taxon>
        <taxon>fabids</taxon>
        <taxon>Fagales</taxon>
        <taxon>Fagaceae</taxon>
        <taxon>Quercus</taxon>
    </lineage>
</organism>
<dbReference type="GO" id="GO:0016705">
    <property type="term" value="F:oxidoreductase activity, acting on paired donors, with incorporation or reduction of molecular oxygen"/>
    <property type="evidence" value="ECO:0007669"/>
    <property type="project" value="InterPro"/>
</dbReference>
<dbReference type="Gene3D" id="1.10.630.10">
    <property type="entry name" value="Cytochrome P450"/>
    <property type="match status" value="1"/>
</dbReference>
<dbReference type="InterPro" id="IPR001128">
    <property type="entry name" value="Cyt_P450"/>
</dbReference>
<keyword evidence="2" id="KW-0479">Metal-binding</keyword>
<dbReference type="GO" id="GO:0004497">
    <property type="term" value="F:monooxygenase activity"/>
    <property type="evidence" value="ECO:0007669"/>
    <property type="project" value="InterPro"/>
</dbReference>
<keyword evidence="5" id="KW-1185">Reference proteome</keyword>
<dbReference type="InterPro" id="IPR002401">
    <property type="entry name" value="Cyt_P450_E_grp-I"/>
</dbReference>
<sequence>MVGLLRNPKTMKKVQNEVRRIVGNKKGIIGDDLDKMLYLNAMVKETLHFHPPIPLLVPRESIQDAKIQGNGIATRIQVFINVWAIGRDPGLSDNLEKFQSEKFLTSLDFRGHDFQLILFVKLVLANLMYNFDWTLPGGTRGGNVDMTESTGVFNHRKFPLNQGSKILVVENGT</sequence>
<evidence type="ECO:0000313" key="4">
    <source>
        <dbReference type="EMBL" id="KAK7855406.1"/>
    </source>
</evidence>
<keyword evidence="3" id="KW-0408">Iron</keyword>
<reference evidence="4 5" key="1">
    <citation type="journal article" date="2018" name="Sci. Data">
        <title>The draft genome sequence of cork oak.</title>
        <authorList>
            <person name="Ramos A.M."/>
            <person name="Usie A."/>
            <person name="Barbosa P."/>
            <person name="Barros P.M."/>
            <person name="Capote T."/>
            <person name="Chaves I."/>
            <person name="Simoes F."/>
            <person name="Abreu I."/>
            <person name="Carrasquinho I."/>
            <person name="Faro C."/>
            <person name="Guimaraes J.B."/>
            <person name="Mendonca D."/>
            <person name="Nobrega F."/>
            <person name="Rodrigues L."/>
            <person name="Saibo N.J.M."/>
            <person name="Varela M.C."/>
            <person name="Egas C."/>
            <person name="Matos J."/>
            <person name="Miguel C.M."/>
            <person name="Oliveira M.M."/>
            <person name="Ricardo C.P."/>
            <person name="Goncalves S."/>
        </authorList>
    </citation>
    <scope>NUCLEOTIDE SEQUENCE [LARGE SCALE GENOMIC DNA]</scope>
    <source>
        <strain evidence="5">cv. HL8</strain>
    </source>
</reference>
<comment type="caution">
    <text evidence="4">The sequence shown here is derived from an EMBL/GenBank/DDBJ whole genome shotgun (WGS) entry which is preliminary data.</text>
</comment>
<dbReference type="EMBL" id="PKMF04000046">
    <property type="protein sequence ID" value="KAK7855406.1"/>
    <property type="molecule type" value="Genomic_DNA"/>
</dbReference>
<proteinExistence type="inferred from homology"/>
<protein>
    <submittedName>
        <fullName evidence="4">Cytochrome p450 71a1</fullName>
    </submittedName>
</protein>
<dbReference type="PANTHER" id="PTHR47955:SF15">
    <property type="entry name" value="CYTOCHROME P450 71A2-LIKE"/>
    <property type="match status" value="1"/>
</dbReference>
<gene>
    <name evidence="4" type="primary">CYP71A1_23</name>
    <name evidence="4" type="ORF">CFP56_028283</name>
</gene>
<evidence type="ECO:0000256" key="2">
    <source>
        <dbReference type="ARBA" id="ARBA00022723"/>
    </source>
</evidence>
<evidence type="ECO:0000256" key="1">
    <source>
        <dbReference type="ARBA" id="ARBA00010617"/>
    </source>
</evidence>
<name>A0AAW0LW46_QUESU</name>
<accession>A0AAW0LW46</accession>
<evidence type="ECO:0000256" key="3">
    <source>
        <dbReference type="ARBA" id="ARBA00023004"/>
    </source>
</evidence>
<dbReference type="GO" id="GO:0005506">
    <property type="term" value="F:iron ion binding"/>
    <property type="evidence" value="ECO:0007669"/>
    <property type="project" value="InterPro"/>
</dbReference>
<comment type="similarity">
    <text evidence="1">Belongs to the cytochrome P450 family.</text>
</comment>
<dbReference type="Pfam" id="PF00067">
    <property type="entry name" value="p450"/>
    <property type="match status" value="1"/>
</dbReference>
<dbReference type="AlphaFoldDB" id="A0AAW0LW46"/>
<dbReference type="GO" id="GO:0020037">
    <property type="term" value="F:heme binding"/>
    <property type="evidence" value="ECO:0007669"/>
    <property type="project" value="InterPro"/>
</dbReference>
<dbReference type="InterPro" id="IPR036396">
    <property type="entry name" value="Cyt_P450_sf"/>
</dbReference>
<dbReference type="SUPFAM" id="SSF48264">
    <property type="entry name" value="Cytochrome P450"/>
    <property type="match status" value="1"/>
</dbReference>
<dbReference type="PANTHER" id="PTHR47955">
    <property type="entry name" value="CYTOCHROME P450 FAMILY 71 PROTEIN"/>
    <property type="match status" value="1"/>
</dbReference>
<dbReference type="Proteomes" id="UP000237347">
    <property type="component" value="Unassembled WGS sequence"/>
</dbReference>
<dbReference type="PRINTS" id="PR00463">
    <property type="entry name" value="EP450I"/>
</dbReference>